<evidence type="ECO:0000259" key="9">
    <source>
        <dbReference type="Pfam" id="PF00266"/>
    </source>
</evidence>
<dbReference type="EMBL" id="BMXI01000006">
    <property type="protein sequence ID" value="GHC51865.1"/>
    <property type="molecule type" value="Genomic_DNA"/>
</dbReference>
<dbReference type="Gene3D" id="3.40.640.10">
    <property type="entry name" value="Type I PLP-dependent aspartate aminotransferase-like (Major domain)"/>
    <property type="match status" value="1"/>
</dbReference>
<dbReference type="GO" id="GO:0031071">
    <property type="term" value="F:cysteine desulfurase activity"/>
    <property type="evidence" value="ECO:0007669"/>
    <property type="project" value="UniProtKB-EC"/>
</dbReference>
<comment type="catalytic activity">
    <reaction evidence="8">
        <text>(sulfur carrier)-H + L-cysteine = (sulfur carrier)-SH + L-alanine</text>
        <dbReference type="Rhea" id="RHEA:43892"/>
        <dbReference type="Rhea" id="RHEA-COMP:14737"/>
        <dbReference type="Rhea" id="RHEA-COMP:14739"/>
        <dbReference type="ChEBI" id="CHEBI:29917"/>
        <dbReference type="ChEBI" id="CHEBI:35235"/>
        <dbReference type="ChEBI" id="CHEBI:57972"/>
        <dbReference type="ChEBI" id="CHEBI:64428"/>
        <dbReference type="EC" id="2.8.1.7"/>
    </reaction>
</comment>
<dbReference type="InterPro" id="IPR015421">
    <property type="entry name" value="PyrdxlP-dep_Trfase_major"/>
</dbReference>
<name>A0A918TKM4_9BACT</name>
<dbReference type="InterPro" id="IPR015422">
    <property type="entry name" value="PyrdxlP-dep_Trfase_small"/>
</dbReference>
<reference evidence="10" key="1">
    <citation type="journal article" date="2014" name="Int. J. Syst. Evol. Microbiol.">
        <title>Complete genome sequence of Corynebacterium casei LMG S-19264T (=DSM 44701T), isolated from a smear-ripened cheese.</title>
        <authorList>
            <consortium name="US DOE Joint Genome Institute (JGI-PGF)"/>
            <person name="Walter F."/>
            <person name="Albersmeier A."/>
            <person name="Kalinowski J."/>
            <person name="Ruckert C."/>
        </authorList>
    </citation>
    <scope>NUCLEOTIDE SEQUENCE</scope>
    <source>
        <strain evidence="10">KCTC 12988</strain>
    </source>
</reference>
<reference evidence="10" key="2">
    <citation type="submission" date="2020-09" db="EMBL/GenBank/DDBJ databases">
        <authorList>
            <person name="Sun Q."/>
            <person name="Kim S."/>
        </authorList>
    </citation>
    <scope>NUCLEOTIDE SEQUENCE</scope>
    <source>
        <strain evidence="10">KCTC 12988</strain>
    </source>
</reference>
<keyword evidence="7" id="KW-0663">Pyridoxal phosphate</keyword>
<dbReference type="CDD" id="cd06453">
    <property type="entry name" value="SufS_like"/>
    <property type="match status" value="1"/>
</dbReference>
<protein>
    <recommendedName>
        <fullName evidence="5">Probable cysteine desulfurase</fullName>
        <ecNumber evidence="4">2.8.1.7</ecNumber>
    </recommendedName>
</protein>
<evidence type="ECO:0000256" key="5">
    <source>
        <dbReference type="ARBA" id="ARBA00021850"/>
    </source>
</evidence>
<proteinExistence type="inferred from homology"/>
<dbReference type="InterPro" id="IPR015424">
    <property type="entry name" value="PyrdxlP-dep_Trfase"/>
</dbReference>
<dbReference type="InterPro" id="IPR016454">
    <property type="entry name" value="Cysteine_dSase"/>
</dbReference>
<comment type="function">
    <text evidence="2">Catalyzes the removal of elemental sulfur and selenium atoms from L-cysteine, L-cystine, L-selenocysteine, and L-selenocystine to produce L-alanine.</text>
</comment>
<gene>
    <name evidence="10" type="primary">sufS</name>
    <name evidence="10" type="ORF">GCM10007100_17690</name>
</gene>
<dbReference type="PIRSF" id="PIRSF005572">
    <property type="entry name" value="NifS"/>
    <property type="match status" value="1"/>
</dbReference>
<comment type="similarity">
    <text evidence="3">Belongs to the class-V pyridoxal-phosphate-dependent aminotransferase family. Csd subfamily.</text>
</comment>
<accession>A0A918TKM4</accession>
<dbReference type="NCBIfam" id="TIGR01979">
    <property type="entry name" value="sufS"/>
    <property type="match status" value="1"/>
</dbReference>
<evidence type="ECO:0000256" key="1">
    <source>
        <dbReference type="ARBA" id="ARBA00001933"/>
    </source>
</evidence>
<dbReference type="AlphaFoldDB" id="A0A918TKM4"/>
<organism evidence="10 11">
    <name type="scientific">Roseibacillus persicicus</name>
    <dbReference type="NCBI Taxonomy" id="454148"/>
    <lineage>
        <taxon>Bacteria</taxon>
        <taxon>Pseudomonadati</taxon>
        <taxon>Verrucomicrobiota</taxon>
        <taxon>Verrucomicrobiia</taxon>
        <taxon>Verrucomicrobiales</taxon>
        <taxon>Verrucomicrobiaceae</taxon>
        <taxon>Roseibacillus</taxon>
    </lineage>
</organism>
<dbReference type="SUPFAM" id="SSF53383">
    <property type="entry name" value="PLP-dependent transferases"/>
    <property type="match status" value="1"/>
</dbReference>
<evidence type="ECO:0000256" key="2">
    <source>
        <dbReference type="ARBA" id="ARBA00002824"/>
    </source>
</evidence>
<dbReference type="PANTHER" id="PTHR43586:SF8">
    <property type="entry name" value="CYSTEINE DESULFURASE 1, CHLOROPLASTIC"/>
    <property type="match status" value="1"/>
</dbReference>
<comment type="caution">
    <text evidence="10">The sequence shown here is derived from an EMBL/GenBank/DDBJ whole genome shotgun (WGS) entry which is preliminary data.</text>
</comment>
<sequence>MLHEGGIFGFLPLDALAASCIGGTPPLRSRLSASHTMPFDPHSIRDQFPILASEVNGQPLVYLDNAATVQKPRVVLETSLAYYEETNANIHRGTHHLSQKATAAHEAARDRIAHHLNAASPDEIIFTSGTTDGINLVANILTGSISAEDEILISALEHHSNIVPWQMLAQRTGATLRVIPVLEDGTLDFGAFQDLLSPKTKLLAITQVSNAFGTPVPVKDYISAAHAVGSLVLVDAAQSVAHKVIDVQDLDADFLVFSGHKIYAPTGIGILYGKTSSLENLPPWRGGGEMIKEVTYESSTYNELPFRYEAGTPNIEGGIALAKAMDWLSDLGLPSVAAHEQLLIETAAASLADVEGLRFYGPSHRQGSLSFNIAGIHHYDLGTLIDQMGVAVRTGHHCCQPLMNRLGTTGTVRASFAAYNTMEEVEKLVNAVKKAAMMLA</sequence>
<dbReference type="EC" id="2.8.1.7" evidence="4"/>
<evidence type="ECO:0000313" key="11">
    <source>
        <dbReference type="Proteomes" id="UP000644507"/>
    </source>
</evidence>
<evidence type="ECO:0000313" key="10">
    <source>
        <dbReference type="EMBL" id="GHC51865.1"/>
    </source>
</evidence>
<comment type="cofactor">
    <cofactor evidence="1">
        <name>pyridoxal 5'-phosphate</name>
        <dbReference type="ChEBI" id="CHEBI:597326"/>
    </cofactor>
</comment>
<keyword evidence="11" id="KW-1185">Reference proteome</keyword>
<keyword evidence="6" id="KW-0808">Transferase</keyword>
<dbReference type="PANTHER" id="PTHR43586">
    <property type="entry name" value="CYSTEINE DESULFURASE"/>
    <property type="match status" value="1"/>
</dbReference>
<dbReference type="Gene3D" id="3.90.1150.10">
    <property type="entry name" value="Aspartate Aminotransferase, domain 1"/>
    <property type="match status" value="1"/>
</dbReference>
<feature type="domain" description="Aminotransferase class V" evidence="9">
    <location>
        <begin position="61"/>
        <end position="428"/>
    </location>
</feature>
<dbReference type="InterPro" id="IPR010970">
    <property type="entry name" value="Cys_dSase_SufS"/>
</dbReference>
<evidence type="ECO:0000256" key="3">
    <source>
        <dbReference type="ARBA" id="ARBA00010447"/>
    </source>
</evidence>
<dbReference type="GO" id="GO:0030170">
    <property type="term" value="F:pyridoxal phosphate binding"/>
    <property type="evidence" value="ECO:0007669"/>
    <property type="project" value="InterPro"/>
</dbReference>
<evidence type="ECO:0000256" key="8">
    <source>
        <dbReference type="ARBA" id="ARBA00050776"/>
    </source>
</evidence>
<dbReference type="Proteomes" id="UP000644507">
    <property type="component" value="Unassembled WGS sequence"/>
</dbReference>
<evidence type="ECO:0000256" key="7">
    <source>
        <dbReference type="ARBA" id="ARBA00022898"/>
    </source>
</evidence>
<dbReference type="GO" id="GO:0006534">
    <property type="term" value="P:cysteine metabolic process"/>
    <property type="evidence" value="ECO:0007669"/>
    <property type="project" value="InterPro"/>
</dbReference>
<dbReference type="InterPro" id="IPR000192">
    <property type="entry name" value="Aminotrans_V_dom"/>
</dbReference>
<dbReference type="Pfam" id="PF00266">
    <property type="entry name" value="Aminotran_5"/>
    <property type="match status" value="1"/>
</dbReference>
<evidence type="ECO:0000256" key="4">
    <source>
        <dbReference type="ARBA" id="ARBA00012239"/>
    </source>
</evidence>
<evidence type="ECO:0000256" key="6">
    <source>
        <dbReference type="ARBA" id="ARBA00022679"/>
    </source>
</evidence>